<protein>
    <submittedName>
        <fullName evidence="1">Uncharacterized protein</fullName>
    </submittedName>
</protein>
<keyword evidence="2" id="KW-1185">Reference proteome</keyword>
<accession>A0A841DFU9</accession>
<sequence>MSAELSPGVAWLESPHIIQHTRWYDELSRPDSWALPMFWLKNDSDSGTPMTVPACAYNDPEWRPL</sequence>
<reference evidence="1 2" key="1">
    <citation type="submission" date="2020-08" db="EMBL/GenBank/DDBJ databases">
        <title>Genomic Encyclopedia of Type Strains, Phase III (KMG-III): the genomes of soil and plant-associated and newly described type strains.</title>
        <authorList>
            <person name="Whitman W."/>
        </authorList>
    </citation>
    <scope>NUCLEOTIDE SEQUENCE [LARGE SCALE GENOMIC DNA]</scope>
    <source>
        <strain evidence="1 2">CECT 3303</strain>
    </source>
</reference>
<gene>
    <name evidence="1" type="ORF">FHS22_007191</name>
</gene>
<name>A0A841DFU9_PLAVE</name>
<evidence type="ECO:0000313" key="2">
    <source>
        <dbReference type="Proteomes" id="UP000562352"/>
    </source>
</evidence>
<evidence type="ECO:0000313" key="1">
    <source>
        <dbReference type="EMBL" id="MBB5967877.1"/>
    </source>
</evidence>
<dbReference type="EMBL" id="JACHJJ010000041">
    <property type="protein sequence ID" value="MBB5967877.1"/>
    <property type="molecule type" value="Genomic_DNA"/>
</dbReference>
<dbReference type="Proteomes" id="UP000562352">
    <property type="component" value="Unassembled WGS sequence"/>
</dbReference>
<dbReference type="AlphaFoldDB" id="A0A841DFU9"/>
<proteinExistence type="predicted"/>
<organism evidence="1 2">
    <name type="scientific">Planomonospora venezuelensis</name>
    <dbReference type="NCBI Taxonomy" id="1999"/>
    <lineage>
        <taxon>Bacteria</taxon>
        <taxon>Bacillati</taxon>
        <taxon>Actinomycetota</taxon>
        <taxon>Actinomycetes</taxon>
        <taxon>Streptosporangiales</taxon>
        <taxon>Streptosporangiaceae</taxon>
        <taxon>Planomonospora</taxon>
    </lineage>
</organism>
<dbReference type="RefSeq" id="WP_184948577.1">
    <property type="nucleotide sequence ID" value="NZ_BAAAWZ010000004.1"/>
</dbReference>
<comment type="caution">
    <text evidence="1">The sequence shown here is derived from an EMBL/GenBank/DDBJ whole genome shotgun (WGS) entry which is preliminary data.</text>
</comment>